<feature type="compositionally biased region" description="Low complexity" evidence="3">
    <location>
        <begin position="482"/>
        <end position="499"/>
    </location>
</feature>
<dbReference type="Pfam" id="PF00013">
    <property type="entry name" value="KH_1"/>
    <property type="match status" value="3"/>
</dbReference>
<feature type="non-terminal residue" evidence="6">
    <location>
        <position position="603"/>
    </location>
</feature>
<dbReference type="InterPro" id="IPR036612">
    <property type="entry name" value="KH_dom_type_1_sf"/>
</dbReference>
<dbReference type="Gramene" id="TVU31662">
    <property type="protein sequence ID" value="TVU31662"/>
    <property type="gene ID" value="EJB05_23358"/>
</dbReference>
<organism evidence="6 7">
    <name type="scientific">Eragrostis curvula</name>
    <name type="common">weeping love grass</name>
    <dbReference type="NCBI Taxonomy" id="38414"/>
    <lineage>
        <taxon>Eukaryota</taxon>
        <taxon>Viridiplantae</taxon>
        <taxon>Streptophyta</taxon>
        <taxon>Embryophyta</taxon>
        <taxon>Tracheophyta</taxon>
        <taxon>Spermatophyta</taxon>
        <taxon>Magnoliopsida</taxon>
        <taxon>Liliopsida</taxon>
        <taxon>Poales</taxon>
        <taxon>Poaceae</taxon>
        <taxon>PACMAD clade</taxon>
        <taxon>Chloridoideae</taxon>
        <taxon>Eragrostideae</taxon>
        <taxon>Eragrostidinae</taxon>
        <taxon>Eragrostis</taxon>
    </lineage>
</organism>
<feature type="signal peptide" evidence="4">
    <location>
        <begin position="1"/>
        <end position="28"/>
    </location>
</feature>
<dbReference type="SMART" id="SM00322">
    <property type="entry name" value="KH"/>
    <property type="match status" value="3"/>
</dbReference>
<keyword evidence="7" id="KW-1185">Reference proteome</keyword>
<evidence type="ECO:0000313" key="7">
    <source>
        <dbReference type="Proteomes" id="UP000324897"/>
    </source>
</evidence>
<dbReference type="CDD" id="cd22459">
    <property type="entry name" value="KH-I_PEPPER_rpt1_like"/>
    <property type="match status" value="1"/>
</dbReference>
<feature type="chain" id="PRO_5023924772" description="K Homology domain-containing protein" evidence="4">
    <location>
        <begin position="29"/>
        <end position="603"/>
    </location>
</feature>
<evidence type="ECO:0000256" key="2">
    <source>
        <dbReference type="PROSITE-ProRule" id="PRU00117"/>
    </source>
</evidence>
<protein>
    <recommendedName>
        <fullName evidence="5">K Homology domain-containing protein</fullName>
    </recommendedName>
</protein>
<sequence length="603" mass="63405">KSNREPTRPTQLDLVLLCLVLHLPGPEAAFPTPLPVPPHPQPTTQTLAPSKVTAMDGLSAAAVEVGVPASLPPLAAEEADAAAAEEAAAAAKRWPGWPGDSVFRLVVPVLKVGSIIGRKGELIKRLVEETKARVRVLEGPVGATERIVLVSGKEEPIVEFPPAIDALMRVFKRVNGITDGAAEGTQVAAAPGVCAARLLVPGAQAINLIGKQGATIKAIQEGTGATIRVISIDERERPFYVTEDERIVEIQGETEKVLKALQAVSNHLRKFLVDHSVLPLFEKTNTTTVSQDRSSDNWSDMSHHSIVPPQVIQPSSVVDEYILPMKRDPLYLDRDPLVDHNHSIHRSGVSLYGRDPALSTLRPSGIHGASPLLTQITQTMQIPLTYAEDIIGVKGANIAYIRANSGAVVTIQESLGSPDDITVEIKGTSSQVQAAQQLIQDSLAAHREPVNHPYLQDSLAAHREPVRSSYQALDPVYRSSYSQYGSSTYSSSSLPSYSSMEDGRYSSSGLGGYGSRFLMSVFGILVPGVPTNCIGGIADAPAAATGGKDEGGAGTGGTAGVATCAGRGTVVGACEGAGTGVGSGGGREEILLPMSNLLLNNVL</sequence>
<dbReference type="EMBL" id="RWGY01000011">
    <property type="protein sequence ID" value="TVU31662.1"/>
    <property type="molecule type" value="Genomic_DNA"/>
</dbReference>
<evidence type="ECO:0000313" key="6">
    <source>
        <dbReference type="EMBL" id="TVU31662.1"/>
    </source>
</evidence>
<feature type="domain" description="K Homology" evidence="5">
    <location>
        <begin position="99"/>
        <end position="172"/>
    </location>
</feature>
<keyword evidence="4" id="KW-0732">Signal</keyword>
<feature type="domain" description="K Homology" evidence="5">
    <location>
        <begin position="192"/>
        <end position="269"/>
    </location>
</feature>
<gene>
    <name evidence="6" type="ORF">EJB05_23358</name>
</gene>
<dbReference type="OrthoDB" id="442947at2759"/>
<feature type="non-terminal residue" evidence="6">
    <location>
        <position position="1"/>
    </location>
</feature>
<dbReference type="InterPro" id="IPR004088">
    <property type="entry name" value="KH_dom_type_1"/>
</dbReference>
<dbReference type="InterPro" id="IPR004087">
    <property type="entry name" value="KH_dom"/>
</dbReference>
<keyword evidence="2" id="KW-0694">RNA-binding</keyword>
<evidence type="ECO:0000256" key="4">
    <source>
        <dbReference type="SAM" id="SignalP"/>
    </source>
</evidence>
<comment type="caution">
    <text evidence="6">The sequence shown here is derived from an EMBL/GenBank/DDBJ whole genome shotgun (WGS) entry which is preliminary data.</text>
</comment>
<dbReference type="GO" id="GO:0003723">
    <property type="term" value="F:RNA binding"/>
    <property type="evidence" value="ECO:0007669"/>
    <property type="project" value="UniProtKB-UniRule"/>
</dbReference>
<dbReference type="AlphaFoldDB" id="A0A5J9V644"/>
<evidence type="ECO:0000259" key="5">
    <source>
        <dbReference type="SMART" id="SM00322"/>
    </source>
</evidence>
<feature type="domain" description="K Homology" evidence="5">
    <location>
        <begin position="374"/>
        <end position="444"/>
    </location>
</feature>
<reference evidence="6 7" key="1">
    <citation type="journal article" date="2019" name="Sci. Rep.">
        <title>A high-quality genome of Eragrostis curvula grass provides insights into Poaceae evolution and supports new strategies to enhance forage quality.</title>
        <authorList>
            <person name="Carballo J."/>
            <person name="Santos B.A.C.M."/>
            <person name="Zappacosta D."/>
            <person name="Garbus I."/>
            <person name="Selva J.P."/>
            <person name="Gallo C.A."/>
            <person name="Diaz A."/>
            <person name="Albertini E."/>
            <person name="Caccamo M."/>
            <person name="Echenique V."/>
        </authorList>
    </citation>
    <scope>NUCLEOTIDE SEQUENCE [LARGE SCALE GENOMIC DNA]</scope>
    <source>
        <strain evidence="7">cv. Victoria</strain>
        <tissue evidence="6">Leaf</tissue>
    </source>
</reference>
<accession>A0A5J9V644</accession>
<dbReference type="PROSITE" id="PS50084">
    <property type="entry name" value="KH_TYPE_1"/>
    <property type="match status" value="3"/>
</dbReference>
<name>A0A5J9V644_9POAL</name>
<dbReference type="CDD" id="cd22461">
    <property type="entry name" value="KH-I_PEPPER_like_rpt3"/>
    <property type="match status" value="1"/>
</dbReference>
<evidence type="ECO:0000256" key="1">
    <source>
        <dbReference type="ARBA" id="ARBA00022737"/>
    </source>
</evidence>
<feature type="region of interest" description="Disordered" evidence="3">
    <location>
        <begin position="482"/>
        <end position="501"/>
    </location>
</feature>
<evidence type="ECO:0000256" key="3">
    <source>
        <dbReference type="SAM" id="MobiDB-lite"/>
    </source>
</evidence>
<dbReference type="Gene3D" id="3.30.310.210">
    <property type="match status" value="1"/>
</dbReference>
<dbReference type="SUPFAM" id="SSF54791">
    <property type="entry name" value="Eukaryotic type KH-domain (KH-domain type I)"/>
    <property type="match status" value="3"/>
</dbReference>
<dbReference type="Gene3D" id="3.30.1370.10">
    <property type="entry name" value="K Homology domain, type 1"/>
    <property type="match status" value="1"/>
</dbReference>
<dbReference type="Proteomes" id="UP000324897">
    <property type="component" value="Chromosome 1"/>
</dbReference>
<proteinExistence type="predicted"/>
<dbReference type="PANTHER" id="PTHR10288">
    <property type="entry name" value="KH DOMAIN CONTAINING RNA BINDING PROTEIN"/>
    <property type="match status" value="1"/>
</dbReference>
<keyword evidence="1" id="KW-0677">Repeat</keyword>
<dbReference type="CDD" id="cd22460">
    <property type="entry name" value="KH-I_PEPPER_rpt2_like"/>
    <property type="match status" value="1"/>
</dbReference>